<evidence type="ECO:0008006" key="4">
    <source>
        <dbReference type="Google" id="ProtNLM"/>
    </source>
</evidence>
<keyword evidence="1" id="KW-0472">Membrane</keyword>
<keyword evidence="1" id="KW-0812">Transmembrane</keyword>
<dbReference type="KEGG" id="nth:Nther_0623"/>
<dbReference type="EMBL" id="CP001034">
    <property type="protein sequence ID" value="ACB84218.1"/>
    <property type="molecule type" value="Genomic_DNA"/>
</dbReference>
<dbReference type="InterPro" id="IPR009577">
    <property type="entry name" value="Sm_multidrug_ex"/>
</dbReference>
<feature type="transmembrane region" description="Helical" evidence="1">
    <location>
        <begin position="37"/>
        <end position="57"/>
    </location>
</feature>
<evidence type="ECO:0000313" key="3">
    <source>
        <dbReference type="Proteomes" id="UP000001683"/>
    </source>
</evidence>
<name>B2A6T7_NATTJ</name>
<feature type="transmembrane region" description="Helical" evidence="1">
    <location>
        <begin position="90"/>
        <end position="112"/>
    </location>
</feature>
<evidence type="ECO:0000256" key="1">
    <source>
        <dbReference type="SAM" id="Phobius"/>
    </source>
</evidence>
<accession>B2A6T7</accession>
<dbReference type="AlphaFoldDB" id="B2A6T7"/>
<dbReference type="InParanoid" id="B2A6T7"/>
<dbReference type="Pfam" id="PF06695">
    <property type="entry name" value="Sm_multidrug_ex"/>
    <property type="match status" value="1"/>
</dbReference>
<reference evidence="2 3" key="1">
    <citation type="submission" date="2008-04" db="EMBL/GenBank/DDBJ databases">
        <title>Complete sequence of chromosome of Natranaerobius thermophilus JW/NM-WN-LF.</title>
        <authorList>
            <consortium name="US DOE Joint Genome Institute"/>
            <person name="Copeland A."/>
            <person name="Lucas S."/>
            <person name="Lapidus A."/>
            <person name="Glavina del Rio T."/>
            <person name="Dalin E."/>
            <person name="Tice H."/>
            <person name="Bruce D."/>
            <person name="Goodwin L."/>
            <person name="Pitluck S."/>
            <person name="Chertkov O."/>
            <person name="Brettin T."/>
            <person name="Detter J.C."/>
            <person name="Han C."/>
            <person name="Kuske C.R."/>
            <person name="Schmutz J."/>
            <person name="Larimer F."/>
            <person name="Land M."/>
            <person name="Hauser L."/>
            <person name="Kyrpides N."/>
            <person name="Lykidis A."/>
            <person name="Mesbah N.M."/>
            <person name="Wiegel J."/>
        </authorList>
    </citation>
    <scope>NUCLEOTIDE SEQUENCE [LARGE SCALE GENOMIC DNA]</scope>
    <source>
        <strain evidence="3">ATCC BAA-1301 / DSM 18059 / JW/NM-WN-LF</strain>
    </source>
</reference>
<feature type="transmembrane region" description="Helical" evidence="1">
    <location>
        <begin position="118"/>
        <end position="146"/>
    </location>
</feature>
<dbReference type="eggNOG" id="COG2426">
    <property type="taxonomic scope" value="Bacteria"/>
</dbReference>
<sequence length="148" mass="16164">MMEYIMLAVTAWLLGFIPYFEIYLAVPATIAMGLDPISSVFWAGLGNFSAVPVILFAQKKLSHIPRIAAWLEKLTNSKYRETIDRFGSSFVLLFTPVTGIWIAAALASTFGYRGAKLMITSAFTVLLYGSLVAVATSTGLELIGLLNF</sequence>
<organism evidence="2 3">
    <name type="scientific">Natranaerobius thermophilus (strain ATCC BAA-1301 / DSM 18059 / JW/NM-WN-LF)</name>
    <dbReference type="NCBI Taxonomy" id="457570"/>
    <lineage>
        <taxon>Bacteria</taxon>
        <taxon>Bacillati</taxon>
        <taxon>Bacillota</taxon>
        <taxon>Clostridia</taxon>
        <taxon>Natranaerobiales</taxon>
        <taxon>Natranaerobiaceae</taxon>
        <taxon>Natranaerobius</taxon>
    </lineage>
</organism>
<proteinExistence type="predicted"/>
<dbReference type="OrthoDB" id="2111451at2"/>
<gene>
    <name evidence="2" type="ordered locus">Nther_0623</name>
</gene>
<dbReference type="Proteomes" id="UP000001683">
    <property type="component" value="Chromosome"/>
</dbReference>
<protein>
    <recommendedName>
        <fullName evidence="4">Small multi-drug export</fullName>
    </recommendedName>
</protein>
<dbReference type="RefSeq" id="WP_012447103.1">
    <property type="nucleotide sequence ID" value="NC_010718.1"/>
</dbReference>
<reference evidence="2 3" key="2">
    <citation type="journal article" date="2011" name="J. Bacteriol.">
        <title>Complete genome sequence of the anaerobic, halophilic alkalithermophile Natranaerobius thermophilus JW/NM-WN-LF.</title>
        <authorList>
            <person name="Zhao B."/>
            <person name="Mesbah N.M."/>
            <person name="Dalin E."/>
            <person name="Goodwin L."/>
            <person name="Nolan M."/>
            <person name="Pitluck S."/>
            <person name="Chertkov O."/>
            <person name="Brettin T.S."/>
            <person name="Han J."/>
            <person name="Larimer F.W."/>
            <person name="Land M.L."/>
            <person name="Hauser L."/>
            <person name="Kyrpides N."/>
            <person name="Wiegel J."/>
        </authorList>
    </citation>
    <scope>NUCLEOTIDE SEQUENCE [LARGE SCALE GENOMIC DNA]</scope>
    <source>
        <strain evidence="3">ATCC BAA-1301 / DSM 18059 / JW/NM-WN-LF</strain>
    </source>
</reference>
<dbReference type="HOGENOM" id="CLU_1794523_0_0_9"/>
<keyword evidence="3" id="KW-1185">Reference proteome</keyword>
<evidence type="ECO:0000313" key="2">
    <source>
        <dbReference type="EMBL" id="ACB84218.1"/>
    </source>
</evidence>
<keyword evidence="1" id="KW-1133">Transmembrane helix</keyword>